<feature type="domain" description="CGGC" evidence="1">
    <location>
        <begin position="3"/>
        <end position="112"/>
    </location>
</feature>
<sequence length="129" mass="14576">MIRVAIFSCPKVTNKMGCSSSDCLDELRNRQGSYTTYDSSENLELIGMINCPGCPAEIDSQRIINQIQYLSKFKVNKIHFTNCMSLYCAFRYNYQVLIEGRFPNIEIVQGKYETVALSCSSKPLASGMM</sequence>
<dbReference type="InterPro" id="IPR014925">
    <property type="entry name" value="CGGC_dom"/>
</dbReference>
<evidence type="ECO:0000313" key="3">
    <source>
        <dbReference type="Proteomes" id="UP000005262"/>
    </source>
</evidence>
<accession>J7IR00</accession>
<evidence type="ECO:0000313" key="2">
    <source>
        <dbReference type="EMBL" id="AFQ42609.1"/>
    </source>
</evidence>
<dbReference type="OrthoDB" id="9792960at2"/>
<protein>
    <submittedName>
        <fullName evidence="2">Putative metal-binding protein</fullName>
    </submittedName>
</protein>
<keyword evidence="3" id="KW-1185">Reference proteome</keyword>
<organism evidence="2 3">
    <name type="scientific">Desulfosporosinus meridiei (strain ATCC BAA-275 / DSM 13257 / KCTC 12902 / NCIMB 13706 / S10)</name>
    <dbReference type="NCBI Taxonomy" id="768704"/>
    <lineage>
        <taxon>Bacteria</taxon>
        <taxon>Bacillati</taxon>
        <taxon>Bacillota</taxon>
        <taxon>Clostridia</taxon>
        <taxon>Eubacteriales</taxon>
        <taxon>Desulfitobacteriaceae</taxon>
        <taxon>Desulfosporosinus</taxon>
    </lineage>
</organism>
<dbReference type="KEGG" id="dmi:Desmer_0569"/>
<proteinExistence type="predicted"/>
<dbReference type="EMBL" id="CP003629">
    <property type="protein sequence ID" value="AFQ42609.1"/>
    <property type="molecule type" value="Genomic_DNA"/>
</dbReference>
<gene>
    <name evidence="2" type="ordered locus">Desmer_0569</name>
</gene>
<name>J7IR00_DESMD</name>
<evidence type="ECO:0000259" key="1">
    <source>
        <dbReference type="SMART" id="SM01078"/>
    </source>
</evidence>
<dbReference type="Proteomes" id="UP000005262">
    <property type="component" value="Chromosome"/>
</dbReference>
<dbReference type="Pfam" id="PF08821">
    <property type="entry name" value="CGGC"/>
    <property type="match status" value="1"/>
</dbReference>
<reference evidence="3" key="2">
    <citation type="submission" date="2012-08" db="EMBL/GenBank/DDBJ databases">
        <title>Finished genome of Desulfosporosinus meridiei DSM 13257.</title>
        <authorList>
            <person name="Huntemann M."/>
            <person name="Wei C.-L."/>
            <person name="Han J."/>
            <person name="Detter J.C."/>
            <person name="Han C."/>
            <person name="Davenport K."/>
            <person name="Daligault H."/>
            <person name="Erkkila T."/>
            <person name="Gu W."/>
            <person name="Munk A.C.C."/>
            <person name="Teshima H."/>
            <person name="Xu Y."/>
            <person name="Chain P."/>
            <person name="Tapia R."/>
            <person name="Chen A."/>
            <person name="Krypides N."/>
            <person name="Mavromatis K."/>
            <person name="Markowitz V."/>
            <person name="Szeto E."/>
            <person name="Ivanova N."/>
            <person name="Mikhailova N."/>
            <person name="Ovchinnikova G."/>
            <person name="Pagani I."/>
            <person name="Pati A."/>
            <person name="Goodwin L."/>
            <person name="Peters L."/>
            <person name="Pitluck S."/>
            <person name="Woyke T."/>
            <person name="Pester M."/>
            <person name="Spring S."/>
            <person name="Ollivier B."/>
            <person name="Rattei T."/>
            <person name="Klenk H.-P."/>
            <person name="Wagner M."/>
            <person name="Loy A."/>
        </authorList>
    </citation>
    <scope>NUCLEOTIDE SEQUENCE [LARGE SCALE GENOMIC DNA]</scope>
    <source>
        <strain evidence="3">ATCC BAA-275 / DSM 13257 / NCIMB 13706 / S10</strain>
    </source>
</reference>
<dbReference type="RefSeq" id="WP_014901531.1">
    <property type="nucleotide sequence ID" value="NC_018515.1"/>
</dbReference>
<dbReference type="SMART" id="SM01078">
    <property type="entry name" value="CGGC"/>
    <property type="match status" value="1"/>
</dbReference>
<reference evidence="2 3" key="1">
    <citation type="journal article" date="2012" name="J. Bacteriol.">
        <title>Complete genome sequences of Desulfosporosinus orientis DSM765T, Desulfosporosinus youngiae DSM17734T, Desulfosporosinus meridiei DSM13257T, and Desulfosporosinus acidiphilus DSM22704T.</title>
        <authorList>
            <person name="Pester M."/>
            <person name="Brambilla E."/>
            <person name="Alazard D."/>
            <person name="Rattei T."/>
            <person name="Weinmaier T."/>
            <person name="Han J."/>
            <person name="Lucas S."/>
            <person name="Lapidus A."/>
            <person name="Cheng J.F."/>
            <person name="Goodwin L."/>
            <person name="Pitluck S."/>
            <person name="Peters L."/>
            <person name="Ovchinnikova G."/>
            <person name="Teshima H."/>
            <person name="Detter J.C."/>
            <person name="Han C.S."/>
            <person name="Tapia R."/>
            <person name="Land M.L."/>
            <person name="Hauser L."/>
            <person name="Kyrpides N.C."/>
            <person name="Ivanova N.N."/>
            <person name="Pagani I."/>
            <person name="Huntmann M."/>
            <person name="Wei C.L."/>
            <person name="Davenport K.W."/>
            <person name="Daligault H."/>
            <person name="Chain P.S."/>
            <person name="Chen A."/>
            <person name="Mavromatis K."/>
            <person name="Markowitz V."/>
            <person name="Szeto E."/>
            <person name="Mikhailova N."/>
            <person name="Pati A."/>
            <person name="Wagner M."/>
            <person name="Woyke T."/>
            <person name="Ollivier B."/>
            <person name="Klenk H.P."/>
            <person name="Spring S."/>
            <person name="Loy A."/>
        </authorList>
    </citation>
    <scope>NUCLEOTIDE SEQUENCE [LARGE SCALE GENOMIC DNA]</scope>
    <source>
        <strain evidence="3">ATCC BAA-275 / DSM 13257 / NCIMB 13706 / S10</strain>
    </source>
</reference>
<dbReference type="AlphaFoldDB" id="J7IR00"/>
<dbReference type="STRING" id="768704.Desmer_0569"/>
<dbReference type="HOGENOM" id="CLU_147304_0_0_9"/>
<dbReference type="eggNOG" id="COG5561">
    <property type="taxonomic scope" value="Bacteria"/>
</dbReference>